<dbReference type="InterPro" id="IPR036622">
    <property type="entry name" value="LigA_sf"/>
</dbReference>
<evidence type="ECO:0000313" key="1">
    <source>
        <dbReference type="EMBL" id="AJP48193.1"/>
    </source>
</evidence>
<dbReference type="KEGG" id="rbu:PG1C_06455"/>
<keyword evidence="2" id="KW-1185">Reference proteome</keyword>
<reference evidence="1 2" key="1">
    <citation type="journal article" date="2015" name="Genome Announc.">
        <title>Complete Genome Sequence of a Novel Bacterium within the Family Rhodocyclaceae That Degrades Polycyclic Aromatic Hydrocarbons.</title>
        <authorList>
            <person name="Singleton D.R."/>
            <person name="Dickey A.N."/>
            <person name="Scholl E.H."/>
            <person name="Wright F.A."/>
            <person name="Aitken M.D."/>
        </authorList>
    </citation>
    <scope>NUCLEOTIDE SEQUENCE [LARGE SCALE GENOMIC DNA]</scope>
    <source>
        <strain evidence="2">PG1-Ca6</strain>
    </source>
</reference>
<accession>A0A0C5J8Z3</accession>
<gene>
    <name evidence="1" type="ORF">PG1C_06455</name>
</gene>
<name>A0A0C5J8Z3_9PROT</name>
<organism evidence="1 2">
    <name type="scientific">Rugosibacter aromaticivorans</name>
    <dbReference type="NCBI Taxonomy" id="1565605"/>
    <lineage>
        <taxon>Bacteria</taxon>
        <taxon>Pseudomonadati</taxon>
        <taxon>Pseudomonadota</taxon>
        <taxon>Betaproteobacteria</taxon>
        <taxon>Nitrosomonadales</taxon>
        <taxon>Sterolibacteriaceae</taxon>
        <taxon>Rugosibacter</taxon>
    </lineage>
</organism>
<dbReference type="AlphaFoldDB" id="A0A0C5J8Z3"/>
<dbReference type="Gene3D" id="1.10.700.10">
    <property type="entry name" value="Dioxygenase LigAB, LigA subunit"/>
    <property type="match status" value="1"/>
</dbReference>
<dbReference type="SUPFAM" id="SSF48076">
    <property type="entry name" value="LigA subunit of an aromatic-ring-opening dioxygenase LigAB"/>
    <property type="match status" value="1"/>
</dbReference>
<protein>
    <recommendedName>
        <fullName evidence="3">Extradiol ring-cleavage dioxygenase LigAB LigA subunit domain-containing protein</fullName>
    </recommendedName>
</protein>
<proteinExistence type="predicted"/>
<evidence type="ECO:0008006" key="3">
    <source>
        <dbReference type="Google" id="ProtNLM"/>
    </source>
</evidence>
<dbReference type="Proteomes" id="UP000061603">
    <property type="component" value="Chromosome"/>
</dbReference>
<sequence>MSSYALEKAMWTVGTSPEEAQKFRQSPVTYAEQFNLDADEKVSLATLAVGDMARRGASTLLLLMGFMAVNGPGGMGEYMQRMNQK</sequence>
<evidence type="ECO:0000313" key="2">
    <source>
        <dbReference type="Proteomes" id="UP000061603"/>
    </source>
</evidence>
<dbReference type="HOGENOM" id="CLU_188392_0_0_4"/>
<dbReference type="STRING" id="1565605.PG1C_06455"/>
<dbReference type="RefSeq" id="WP_202636633.1">
    <property type="nucleotide sequence ID" value="NZ_CP010554.1"/>
</dbReference>
<dbReference type="EMBL" id="CP010554">
    <property type="protein sequence ID" value="AJP48193.1"/>
    <property type="molecule type" value="Genomic_DNA"/>
</dbReference>